<evidence type="ECO:0000259" key="1">
    <source>
        <dbReference type="PROSITE" id="PS50943"/>
    </source>
</evidence>
<proteinExistence type="predicted"/>
<reference evidence="2" key="1">
    <citation type="journal article" date="2022" name="Biotechnol. Bioprocess Eng.">
        <title>Pan-genome Analysis Reveals Comparative Genomic Features of Central Metabolic Pathways in Methylorubrum extorquens.</title>
        <authorList>
            <person name="Lee G.M."/>
            <person name="Scott-Nevros Z.K."/>
            <person name="Lee S.-M."/>
            <person name="Kim D."/>
        </authorList>
    </citation>
    <scope>NUCLEOTIDE SEQUENCE</scope>
    <source>
        <strain evidence="2">ATCC 55366</strain>
    </source>
</reference>
<evidence type="ECO:0000313" key="3">
    <source>
        <dbReference type="Proteomes" id="UP001223720"/>
    </source>
</evidence>
<dbReference type="Pfam" id="PF01381">
    <property type="entry name" value="HTH_3"/>
    <property type="match status" value="1"/>
</dbReference>
<dbReference type="PROSITE" id="PS50943">
    <property type="entry name" value="HTH_CROC1"/>
    <property type="match status" value="1"/>
</dbReference>
<name>A0AAX3WB55_METEX</name>
<dbReference type="Proteomes" id="UP001223720">
    <property type="component" value="Chromosome"/>
</dbReference>
<evidence type="ECO:0000313" key="2">
    <source>
        <dbReference type="EMBL" id="WHQ68611.1"/>
    </source>
</evidence>
<sequence>MTRSQLRAARALLGWSQDRLSEASGVSLPTIKRLEPGDGALQTRVDTLMKLQAALEAAGVLFIAENGEGPGVRLRKNP</sequence>
<dbReference type="AlphaFoldDB" id="A0AAX3WB55"/>
<dbReference type="GO" id="GO:0003677">
    <property type="term" value="F:DNA binding"/>
    <property type="evidence" value="ECO:0007669"/>
    <property type="project" value="InterPro"/>
</dbReference>
<dbReference type="EMBL" id="CP073633">
    <property type="protein sequence ID" value="WHQ68611.1"/>
    <property type="molecule type" value="Genomic_DNA"/>
</dbReference>
<protein>
    <submittedName>
        <fullName evidence="2">Helix-turn-helix transcriptional regulator</fullName>
    </submittedName>
</protein>
<gene>
    <name evidence="2" type="ORF">KEC54_19875</name>
</gene>
<feature type="domain" description="HTH cro/C1-type" evidence="1">
    <location>
        <begin position="6"/>
        <end position="35"/>
    </location>
</feature>
<accession>A0AAX3WB55</accession>
<organism evidence="2 3">
    <name type="scientific">Methylorubrum extorquens</name>
    <name type="common">Methylobacterium dichloromethanicum</name>
    <name type="synonym">Methylobacterium extorquens</name>
    <dbReference type="NCBI Taxonomy" id="408"/>
    <lineage>
        <taxon>Bacteria</taxon>
        <taxon>Pseudomonadati</taxon>
        <taxon>Pseudomonadota</taxon>
        <taxon>Alphaproteobacteria</taxon>
        <taxon>Hyphomicrobiales</taxon>
        <taxon>Methylobacteriaceae</taxon>
        <taxon>Methylorubrum</taxon>
    </lineage>
</organism>
<dbReference type="SUPFAM" id="SSF47413">
    <property type="entry name" value="lambda repressor-like DNA-binding domains"/>
    <property type="match status" value="1"/>
</dbReference>
<dbReference type="SMART" id="SM00530">
    <property type="entry name" value="HTH_XRE"/>
    <property type="match status" value="1"/>
</dbReference>
<dbReference type="InterPro" id="IPR010982">
    <property type="entry name" value="Lambda_DNA-bd_dom_sf"/>
</dbReference>
<dbReference type="CDD" id="cd00093">
    <property type="entry name" value="HTH_XRE"/>
    <property type="match status" value="1"/>
</dbReference>
<dbReference type="RefSeq" id="WP_283535213.1">
    <property type="nucleotide sequence ID" value="NZ_CP073633.1"/>
</dbReference>
<dbReference type="Gene3D" id="1.10.260.40">
    <property type="entry name" value="lambda repressor-like DNA-binding domains"/>
    <property type="match status" value="1"/>
</dbReference>
<dbReference type="InterPro" id="IPR001387">
    <property type="entry name" value="Cro/C1-type_HTH"/>
</dbReference>